<evidence type="ECO:0000313" key="3">
    <source>
        <dbReference type="EMBL" id="KAL3780576.1"/>
    </source>
</evidence>
<keyword evidence="2" id="KW-0472">Membrane</keyword>
<comment type="caution">
    <text evidence="3">The sequence shown here is derived from an EMBL/GenBank/DDBJ whole genome shotgun (WGS) entry which is preliminary data.</text>
</comment>
<organism evidence="3 4">
    <name type="scientific">Cyclotella cryptica</name>
    <dbReference type="NCBI Taxonomy" id="29204"/>
    <lineage>
        <taxon>Eukaryota</taxon>
        <taxon>Sar</taxon>
        <taxon>Stramenopiles</taxon>
        <taxon>Ochrophyta</taxon>
        <taxon>Bacillariophyta</taxon>
        <taxon>Coscinodiscophyceae</taxon>
        <taxon>Thalassiosirophycidae</taxon>
        <taxon>Stephanodiscales</taxon>
        <taxon>Stephanodiscaceae</taxon>
        <taxon>Cyclotella</taxon>
    </lineage>
</organism>
<gene>
    <name evidence="3" type="ORF">HJC23_004168</name>
</gene>
<evidence type="ECO:0000256" key="2">
    <source>
        <dbReference type="SAM" id="Phobius"/>
    </source>
</evidence>
<proteinExistence type="predicted"/>
<feature type="compositionally biased region" description="Basic residues" evidence="1">
    <location>
        <begin position="1"/>
        <end position="11"/>
    </location>
</feature>
<dbReference type="Proteomes" id="UP001516023">
    <property type="component" value="Unassembled WGS sequence"/>
</dbReference>
<feature type="region of interest" description="Disordered" evidence="1">
    <location>
        <begin position="1"/>
        <end position="24"/>
    </location>
</feature>
<sequence>MRRQSTHRTRSLRQTPPNLLHMNQTKHTGSLEALSLTRRKLIIIFFGAKEYNSKVAHITCTNFLVVSHPSTEPSIRKQLTNSTTKHTHTPQKSTMMIHQLAISALLLGTSAAAKSSAKQRNKFMAEMKSANLSLHPSERHLTKDQTPSLETFSDIVNGNSDRSKNYRKKILSKAKYVSPEEVKERERNLQNYYANGNEDSNGDSYVGSGTFSNAFGFDPTDYSFAYLRCAEVRQFDDELAAEEDSPSVFSTKHFAVFRFCPTTTCEGMTEKQIEAERQEEYYAYVKSQNQAYAESQMAAYSQANNGNAYNAYNAQNYVKQQAEAAQQSGASYEPPSWVFDKRIIGGADGSGCSSNYGEYLLELEDYLAIMLEYHADRFEVYCDYCDNCMYAVYQQWIKSQGRKLEMKSIDQDWKDDLERHLSEEEVRKLGNVYNTCPEYDTCKYYKNICQNGLDDTLTQYFECTEVQRNNGIVAYVGPHCASDGKTVTLGVYSDEDCNEFIGQSTNINNYLGFQLDEDALDGYVTGSLARDVIPDDYYEQYWSEELQAYYNPQEQLCIPCAASLQIYENKGNVYQENADDDYYTSNNEFNDEVNDLCINMYLASARCDKHYKSYSTTNKNAKMTNYYANQDLTCEFIQSVVEGNYNEMGFVNVNLANSTESSGNILTNSIYYEEYGHYVQEVSPLQIFGLVASLLACAILGIWSATLARSLATGKAPWRPRRGVSNAPASASAMERNDSGIVLGRSATMERGRSTSSYYMT</sequence>
<feature type="compositionally biased region" description="Polar residues" evidence="1">
    <location>
        <begin position="12"/>
        <end position="24"/>
    </location>
</feature>
<dbReference type="EMBL" id="JABMIG020000345">
    <property type="protein sequence ID" value="KAL3780576.1"/>
    <property type="molecule type" value="Genomic_DNA"/>
</dbReference>
<evidence type="ECO:0000313" key="4">
    <source>
        <dbReference type="Proteomes" id="UP001516023"/>
    </source>
</evidence>
<keyword evidence="4" id="KW-1185">Reference proteome</keyword>
<protein>
    <recommendedName>
        <fullName evidence="5">VIR protein</fullName>
    </recommendedName>
</protein>
<evidence type="ECO:0000256" key="1">
    <source>
        <dbReference type="SAM" id="MobiDB-lite"/>
    </source>
</evidence>
<name>A0ABD3NZV9_9STRA</name>
<accession>A0ABD3NZV9</accession>
<reference evidence="3 4" key="1">
    <citation type="journal article" date="2020" name="G3 (Bethesda)">
        <title>Improved Reference Genome for Cyclotella cryptica CCMP332, a Model for Cell Wall Morphogenesis, Salinity Adaptation, and Lipid Production in Diatoms (Bacillariophyta).</title>
        <authorList>
            <person name="Roberts W.R."/>
            <person name="Downey K.M."/>
            <person name="Ruck E.C."/>
            <person name="Traller J.C."/>
            <person name="Alverson A.J."/>
        </authorList>
    </citation>
    <scope>NUCLEOTIDE SEQUENCE [LARGE SCALE GENOMIC DNA]</scope>
    <source>
        <strain evidence="3 4">CCMP332</strain>
    </source>
</reference>
<evidence type="ECO:0008006" key="5">
    <source>
        <dbReference type="Google" id="ProtNLM"/>
    </source>
</evidence>
<dbReference type="AlphaFoldDB" id="A0ABD3NZV9"/>
<keyword evidence="2" id="KW-1133">Transmembrane helix</keyword>
<feature type="transmembrane region" description="Helical" evidence="2">
    <location>
        <begin position="687"/>
        <end position="712"/>
    </location>
</feature>
<keyword evidence="2" id="KW-0812">Transmembrane</keyword>